<sequence length="144" mass="15539">DFAILISSGLSTRAALCANFLSACSAYIGLIIGLAIGEVPEGALYVFAVTAGLFIYISVSDMLPSMRQSIEKVEKRKGTSYKVFLLQMLGFFVGFGCVIGVTISSDYINLTNLIILLDVNSCFEFAFLVVRFGTLFNVSSYLGV</sequence>
<dbReference type="PANTHER" id="PTHR12191:SF37">
    <property type="entry name" value="ZINC TRANSPORTER FOI"/>
    <property type="match status" value="1"/>
</dbReference>
<feature type="non-terminal residue" evidence="7">
    <location>
        <position position="1"/>
    </location>
</feature>
<dbReference type="GO" id="GO:0071578">
    <property type="term" value="P:zinc ion import across plasma membrane"/>
    <property type="evidence" value="ECO:0007669"/>
    <property type="project" value="TreeGrafter"/>
</dbReference>
<dbReference type="GO" id="GO:0140410">
    <property type="term" value="F:monoatomic cation:bicarbonate symporter activity"/>
    <property type="evidence" value="ECO:0007669"/>
    <property type="project" value="TreeGrafter"/>
</dbReference>
<feature type="transmembrane region" description="Helical" evidence="6">
    <location>
        <begin position="42"/>
        <end position="63"/>
    </location>
</feature>
<keyword evidence="3 6" id="KW-0812">Transmembrane</keyword>
<evidence type="ECO:0000256" key="3">
    <source>
        <dbReference type="ARBA" id="ARBA00022692"/>
    </source>
</evidence>
<dbReference type="AlphaFoldDB" id="A0A3P7LXM8"/>
<evidence type="ECO:0000313" key="8">
    <source>
        <dbReference type="Proteomes" id="UP000281553"/>
    </source>
</evidence>
<organism evidence="7 8">
    <name type="scientific">Dibothriocephalus latus</name>
    <name type="common">Fish tapeworm</name>
    <name type="synonym">Diphyllobothrium latum</name>
    <dbReference type="NCBI Taxonomy" id="60516"/>
    <lineage>
        <taxon>Eukaryota</taxon>
        <taxon>Metazoa</taxon>
        <taxon>Spiralia</taxon>
        <taxon>Lophotrochozoa</taxon>
        <taxon>Platyhelminthes</taxon>
        <taxon>Cestoda</taxon>
        <taxon>Eucestoda</taxon>
        <taxon>Diphyllobothriidea</taxon>
        <taxon>Diphyllobothriidae</taxon>
        <taxon>Dibothriocephalus</taxon>
    </lineage>
</organism>
<proteinExistence type="inferred from homology"/>
<comment type="subcellular location">
    <subcellularLocation>
        <location evidence="1">Membrane</location>
        <topology evidence="1">Multi-pass membrane protein</topology>
    </subcellularLocation>
</comment>
<dbReference type="InterPro" id="IPR050799">
    <property type="entry name" value="ZIP_Transporter"/>
</dbReference>
<evidence type="ECO:0000256" key="6">
    <source>
        <dbReference type="SAM" id="Phobius"/>
    </source>
</evidence>
<evidence type="ECO:0000256" key="1">
    <source>
        <dbReference type="ARBA" id="ARBA00004141"/>
    </source>
</evidence>
<feature type="transmembrane region" description="Helical" evidence="6">
    <location>
        <begin position="110"/>
        <end position="130"/>
    </location>
</feature>
<name>A0A3P7LXM8_DIBLA</name>
<evidence type="ECO:0000256" key="5">
    <source>
        <dbReference type="ARBA" id="ARBA00023136"/>
    </source>
</evidence>
<dbReference type="EMBL" id="UYRU01050261">
    <property type="protein sequence ID" value="VDN10911.1"/>
    <property type="molecule type" value="Genomic_DNA"/>
</dbReference>
<dbReference type="Proteomes" id="UP000281553">
    <property type="component" value="Unassembled WGS sequence"/>
</dbReference>
<accession>A0A3P7LXM8</accession>
<keyword evidence="5 6" id="KW-0472">Membrane</keyword>
<evidence type="ECO:0000256" key="2">
    <source>
        <dbReference type="ARBA" id="ARBA00006939"/>
    </source>
</evidence>
<comment type="similarity">
    <text evidence="2">Belongs to the ZIP transporter (TC 2.A.5) family.</text>
</comment>
<keyword evidence="4 6" id="KW-1133">Transmembrane helix</keyword>
<reference evidence="7 8" key="1">
    <citation type="submission" date="2018-11" db="EMBL/GenBank/DDBJ databases">
        <authorList>
            <consortium name="Pathogen Informatics"/>
        </authorList>
    </citation>
    <scope>NUCLEOTIDE SEQUENCE [LARGE SCALE GENOMIC DNA]</scope>
</reference>
<keyword evidence="8" id="KW-1185">Reference proteome</keyword>
<dbReference type="OrthoDB" id="200954at2759"/>
<evidence type="ECO:0000256" key="4">
    <source>
        <dbReference type="ARBA" id="ARBA00022989"/>
    </source>
</evidence>
<feature type="transmembrane region" description="Helical" evidence="6">
    <location>
        <begin position="83"/>
        <end position="104"/>
    </location>
</feature>
<gene>
    <name evidence="7" type="ORF">DILT_LOCUS6742</name>
</gene>
<dbReference type="InterPro" id="IPR003689">
    <property type="entry name" value="ZIP"/>
</dbReference>
<feature type="transmembrane region" description="Helical" evidence="6">
    <location>
        <begin position="14"/>
        <end position="36"/>
    </location>
</feature>
<protein>
    <submittedName>
        <fullName evidence="7">Uncharacterized protein</fullName>
    </submittedName>
</protein>
<dbReference type="GO" id="GO:0005886">
    <property type="term" value="C:plasma membrane"/>
    <property type="evidence" value="ECO:0007669"/>
    <property type="project" value="TreeGrafter"/>
</dbReference>
<dbReference type="Pfam" id="PF02535">
    <property type="entry name" value="Zip"/>
    <property type="match status" value="1"/>
</dbReference>
<evidence type="ECO:0000313" key="7">
    <source>
        <dbReference type="EMBL" id="VDN10911.1"/>
    </source>
</evidence>
<dbReference type="GO" id="GO:0005385">
    <property type="term" value="F:zinc ion transmembrane transporter activity"/>
    <property type="evidence" value="ECO:0007669"/>
    <property type="project" value="TreeGrafter"/>
</dbReference>
<dbReference type="PANTHER" id="PTHR12191">
    <property type="entry name" value="SOLUTE CARRIER FAMILY 39"/>
    <property type="match status" value="1"/>
</dbReference>
<dbReference type="GO" id="GO:0030003">
    <property type="term" value="P:intracellular monoatomic cation homeostasis"/>
    <property type="evidence" value="ECO:0007669"/>
    <property type="project" value="TreeGrafter"/>
</dbReference>